<reference evidence="4" key="1">
    <citation type="submission" date="2021-02" db="EMBL/GenBank/DDBJ databases">
        <authorList>
            <person name="Dougan E. K."/>
            <person name="Rhodes N."/>
            <person name="Thang M."/>
            <person name="Chan C."/>
        </authorList>
    </citation>
    <scope>NUCLEOTIDE SEQUENCE</scope>
</reference>
<gene>
    <name evidence="4" type="ORF">SNAT2548_LOCUS4910</name>
</gene>
<sequence length="188" mass="20070">MNCLVGFTGLILGLLGVRVTWTWETEASSPFSALPADDSFFLLQVSGTKRVAGQGEASRERKRSKTESVNSSAVPEVPAGTSHTAVAMPGQPWPLSLLSISLCRVVEEVTGHQVPTKEGMMFTACMIAAIIVLSVCIALLHQSSTRETRSRIPAGGIPGAVEETVRDLQDQMEESFTPGLKKPKPACC</sequence>
<keyword evidence="5" id="KW-1185">Reference proteome</keyword>
<evidence type="ECO:0000313" key="5">
    <source>
        <dbReference type="Proteomes" id="UP000604046"/>
    </source>
</evidence>
<accession>A0A812IQ29</accession>
<evidence type="ECO:0000313" key="4">
    <source>
        <dbReference type="EMBL" id="CAE7041681.1"/>
    </source>
</evidence>
<keyword evidence="2" id="KW-1133">Transmembrane helix</keyword>
<feature type="region of interest" description="Disordered" evidence="1">
    <location>
        <begin position="52"/>
        <end position="85"/>
    </location>
</feature>
<dbReference type="Proteomes" id="UP000604046">
    <property type="component" value="Unassembled WGS sequence"/>
</dbReference>
<evidence type="ECO:0000256" key="1">
    <source>
        <dbReference type="SAM" id="MobiDB-lite"/>
    </source>
</evidence>
<keyword evidence="2" id="KW-0812">Transmembrane</keyword>
<proteinExistence type="predicted"/>
<feature type="transmembrane region" description="Helical" evidence="2">
    <location>
        <begin position="120"/>
        <end position="141"/>
    </location>
</feature>
<organism evidence="4 5">
    <name type="scientific">Symbiodinium natans</name>
    <dbReference type="NCBI Taxonomy" id="878477"/>
    <lineage>
        <taxon>Eukaryota</taxon>
        <taxon>Sar</taxon>
        <taxon>Alveolata</taxon>
        <taxon>Dinophyceae</taxon>
        <taxon>Suessiales</taxon>
        <taxon>Symbiodiniaceae</taxon>
        <taxon>Symbiodinium</taxon>
    </lineage>
</organism>
<feature type="chain" id="PRO_5032844496" evidence="3">
    <location>
        <begin position="23"/>
        <end position="188"/>
    </location>
</feature>
<protein>
    <submittedName>
        <fullName evidence="4">Uncharacterized protein</fullName>
    </submittedName>
</protein>
<name>A0A812IQ29_9DINO</name>
<feature type="signal peptide" evidence="3">
    <location>
        <begin position="1"/>
        <end position="22"/>
    </location>
</feature>
<keyword evidence="2" id="KW-0472">Membrane</keyword>
<evidence type="ECO:0000256" key="3">
    <source>
        <dbReference type="SAM" id="SignalP"/>
    </source>
</evidence>
<dbReference type="OrthoDB" id="416171at2759"/>
<comment type="caution">
    <text evidence="4">The sequence shown here is derived from an EMBL/GenBank/DDBJ whole genome shotgun (WGS) entry which is preliminary data.</text>
</comment>
<evidence type="ECO:0000256" key="2">
    <source>
        <dbReference type="SAM" id="Phobius"/>
    </source>
</evidence>
<dbReference type="EMBL" id="CAJNDS010000303">
    <property type="protein sequence ID" value="CAE7041681.1"/>
    <property type="molecule type" value="Genomic_DNA"/>
</dbReference>
<dbReference type="AlphaFoldDB" id="A0A812IQ29"/>
<keyword evidence="3" id="KW-0732">Signal</keyword>